<keyword evidence="2" id="KW-0175">Coiled coil</keyword>
<name>A0ABU0THW8_9FLAO</name>
<organism evidence="4 5">
    <name type="scientific">Chryseobacterium camelliae</name>
    <dbReference type="NCBI Taxonomy" id="1265445"/>
    <lineage>
        <taxon>Bacteria</taxon>
        <taxon>Pseudomonadati</taxon>
        <taxon>Bacteroidota</taxon>
        <taxon>Flavobacteriia</taxon>
        <taxon>Flavobacteriales</taxon>
        <taxon>Weeksellaceae</taxon>
        <taxon>Chryseobacterium group</taxon>
        <taxon>Chryseobacterium</taxon>
    </lineage>
</organism>
<proteinExistence type="predicted"/>
<dbReference type="InterPro" id="IPR010982">
    <property type="entry name" value="Lambda_DNA-bd_dom_sf"/>
</dbReference>
<dbReference type="PANTHER" id="PTHR46558:SF11">
    <property type="entry name" value="HTH-TYPE TRANSCRIPTIONAL REGULATOR XRE"/>
    <property type="match status" value="1"/>
</dbReference>
<keyword evidence="5" id="KW-1185">Reference proteome</keyword>
<keyword evidence="1" id="KW-0238">DNA-binding</keyword>
<protein>
    <submittedName>
        <fullName evidence="4">Transcriptional regulator with XRE-family HTH domain</fullName>
    </submittedName>
</protein>
<evidence type="ECO:0000256" key="2">
    <source>
        <dbReference type="SAM" id="Coils"/>
    </source>
</evidence>
<dbReference type="PROSITE" id="PS50943">
    <property type="entry name" value="HTH_CROC1"/>
    <property type="match status" value="1"/>
</dbReference>
<dbReference type="RefSeq" id="WP_307449355.1">
    <property type="nucleotide sequence ID" value="NZ_JAUTAL010000001.1"/>
</dbReference>
<dbReference type="Proteomes" id="UP001225072">
    <property type="component" value="Unassembled WGS sequence"/>
</dbReference>
<dbReference type="SUPFAM" id="SSF47413">
    <property type="entry name" value="lambda repressor-like DNA-binding domains"/>
    <property type="match status" value="1"/>
</dbReference>
<reference evidence="4 5" key="1">
    <citation type="submission" date="2023-07" db="EMBL/GenBank/DDBJ databases">
        <title>Functional and genomic diversity of the sorghum phyllosphere microbiome.</title>
        <authorList>
            <person name="Shade A."/>
        </authorList>
    </citation>
    <scope>NUCLEOTIDE SEQUENCE [LARGE SCALE GENOMIC DNA]</scope>
    <source>
        <strain evidence="4 5">SORGH_AS_1064</strain>
    </source>
</reference>
<dbReference type="Pfam" id="PF01381">
    <property type="entry name" value="HTH_3"/>
    <property type="match status" value="1"/>
</dbReference>
<dbReference type="EMBL" id="JAUTAL010000001">
    <property type="protein sequence ID" value="MDQ1096644.1"/>
    <property type="molecule type" value="Genomic_DNA"/>
</dbReference>
<comment type="caution">
    <text evidence="4">The sequence shown here is derived from an EMBL/GenBank/DDBJ whole genome shotgun (WGS) entry which is preliminary data.</text>
</comment>
<evidence type="ECO:0000313" key="5">
    <source>
        <dbReference type="Proteomes" id="UP001225072"/>
    </source>
</evidence>
<feature type="domain" description="HTH cro/C1-type" evidence="3">
    <location>
        <begin position="28"/>
        <end position="82"/>
    </location>
</feature>
<evidence type="ECO:0000313" key="4">
    <source>
        <dbReference type="EMBL" id="MDQ1096644.1"/>
    </source>
</evidence>
<evidence type="ECO:0000256" key="1">
    <source>
        <dbReference type="ARBA" id="ARBA00023125"/>
    </source>
</evidence>
<accession>A0ABU0THW8</accession>
<dbReference type="PANTHER" id="PTHR46558">
    <property type="entry name" value="TRACRIPTIONAL REGULATORY PROTEIN-RELATED-RELATED"/>
    <property type="match status" value="1"/>
</dbReference>
<dbReference type="SMART" id="SM00530">
    <property type="entry name" value="HTH_XRE"/>
    <property type="match status" value="1"/>
</dbReference>
<dbReference type="Gene3D" id="1.10.260.40">
    <property type="entry name" value="lambda repressor-like DNA-binding domains"/>
    <property type="match status" value="1"/>
</dbReference>
<dbReference type="CDD" id="cd00093">
    <property type="entry name" value="HTH_XRE"/>
    <property type="match status" value="1"/>
</dbReference>
<gene>
    <name evidence="4" type="ORF">QE404_001791</name>
</gene>
<sequence>MKNIRKFNLYYMYKWEIEELKFQIGKLIQLHRLKRQLSQLQLGNELNISSNHVGRIERAETNPTLENLLKICNFFEIDILYVFRKLNDEELKKIESEIDQLQREFKNQNKRKS</sequence>
<feature type="coiled-coil region" evidence="2">
    <location>
        <begin position="84"/>
        <end position="111"/>
    </location>
</feature>
<evidence type="ECO:0000259" key="3">
    <source>
        <dbReference type="PROSITE" id="PS50943"/>
    </source>
</evidence>
<dbReference type="InterPro" id="IPR001387">
    <property type="entry name" value="Cro/C1-type_HTH"/>
</dbReference>